<dbReference type="InterPro" id="IPR008271">
    <property type="entry name" value="Ser/Thr_kinase_AS"/>
</dbReference>
<dbReference type="Proteomes" id="UP000188268">
    <property type="component" value="Unassembled WGS sequence"/>
</dbReference>
<dbReference type="PROSITE" id="PS50011">
    <property type="entry name" value="PROTEIN_KINASE_DOM"/>
    <property type="match status" value="1"/>
</dbReference>
<dbReference type="FunFam" id="3.30.200.20:FF:000370">
    <property type="entry name" value="Receptor-like protein kinase 4"/>
    <property type="match status" value="1"/>
</dbReference>
<evidence type="ECO:0000256" key="11">
    <source>
        <dbReference type="ARBA" id="ARBA00022840"/>
    </source>
</evidence>
<dbReference type="FunFam" id="2.90.10.10:FF:000002">
    <property type="entry name" value="Serine/threonine-protein kinase"/>
    <property type="match status" value="1"/>
</dbReference>
<dbReference type="InterPro" id="IPR024171">
    <property type="entry name" value="SRK-like_kinase"/>
</dbReference>
<dbReference type="PROSITE" id="PS00108">
    <property type="entry name" value="PROTEIN_KINASE_ST"/>
    <property type="match status" value="1"/>
</dbReference>
<evidence type="ECO:0000313" key="26">
    <source>
        <dbReference type="EMBL" id="OMO62753.1"/>
    </source>
</evidence>
<keyword evidence="14" id="KW-1015">Disulfide bond</keyword>
<evidence type="ECO:0000256" key="10">
    <source>
        <dbReference type="ARBA" id="ARBA00022777"/>
    </source>
</evidence>
<evidence type="ECO:0000256" key="20">
    <source>
        <dbReference type="PROSITE-ProRule" id="PRU10141"/>
    </source>
</evidence>
<keyword evidence="4" id="KW-0597">Phosphoprotein</keyword>
<dbReference type="AlphaFoldDB" id="A0A1R3GXE2"/>
<dbReference type="SUPFAM" id="SSF56112">
    <property type="entry name" value="Protein kinase-like (PK-like)"/>
    <property type="match status" value="1"/>
</dbReference>
<evidence type="ECO:0000256" key="7">
    <source>
        <dbReference type="ARBA" id="ARBA00022729"/>
    </source>
</evidence>
<dbReference type="GO" id="GO:0048544">
    <property type="term" value="P:recognition of pollen"/>
    <property type="evidence" value="ECO:0007669"/>
    <property type="project" value="InterPro"/>
</dbReference>
<evidence type="ECO:0000256" key="16">
    <source>
        <dbReference type="ARBA" id="ARBA00023180"/>
    </source>
</evidence>
<evidence type="ECO:0000256" key="12">
    <source>
        <dbReference type="ARBA" id="ARBA00022989"/>
    </source>
</evidence>
<evidence type="ECO:0000313" key="27">
    <source>
        <dbReference type="Proteomes" id="UP000188268"/>
    </source>
</evidence>
<dbReference type="OMA" id="NQYWTSG"/>
<keyword evidence="27" id="KW-1185">Reference proteome</keyword>
<evidence type="ECO:0000256" key="15">
    <source>
        <dbReference type="ARBA" id="ARBA00023170"/>
    </source>
</evidence>
<dbReference type="CDD" id="cd14066">
    <property type="entry name" value="STKc_IRAK"/>
    <property type="match status" value="1"/>
</dbReference>
<keyword evidence="3 19" id="KW-0723">Serine/threonine-protein kinase</keyword>
<dbReference type="PANTHER" id="PTHR47974">
    <property type="entry name" value="OS07G0415500 PROTEIN"/>
    <property type="match status" value="1"/>
</dbReference>
<dbReference type="GO" id="GO:0004674">
    <property type="term" value="F:protein serine/threonine kinase activity"/>
    <property type="evidence" value="ECO:0007669"/>
    <property type="project" value="UniProtKB-KW"/>
</dbReference>
<organism evidence="26 27">
    <name type="scientific">Corchorus capsularis</name>
    <name type="common">Jute</name>
    <dbReference type="NCBI Taxonomy" id="210143"/>
    <lineage>
        <taxon>Eukaryota</taxon>
        <taxon>Viridiplantae</taxon>
        <taxon>Streptophyta</taxon>
        <taxon>Embryophyta</taxon>
        <taxon>Tracheophyta</taxon>
        <taxon>Spermatophyta</taxon>
        <taxon>Magnoliopsida</taxon>
        <taxon>eudicotyledons</taxon>
        <taxon>Gunneridae</taxon>
        <taxon>Pentapetalae</taxon>
        <taxon>rosids</taxon>
        <taxon>malvids</taxon>
        <taxon>Malvales</taxon>
        <taxon>Malvaceae</taxon>
        <taxon>Grewioideae</taxon>
        <taxon>Apeibeae</taxon>
        <taxon>Corchorus</taxon>
    </lineage>
</organism>
<evidence type="ECO:0000256" key="2">
    <source>
        <dbReference type="ARBA" id="ARBA00022475"/>
    </source>
</evidence>
<dbReference type="GO" id="GO:0106310">
    <property type="term" value="F:protein serine kinase activity"/>
    <property type="evidence" value="ECO:0007669"/>
    <property type="project" value="RHEA"/>
</dbReference>
<comment type="catalytic activity">
    <reaction evidence="17 19">
        <text>L-threonyl-[protein] + ATP = O-phospho-L-threonyl-[protein] + ADP + H(+)</text>
        <dbReference type="Rhea" id="RHEA:46608"/>
        <dbReference type="Rhea" id="RHEA-COMP:11060"/>
        <dbReference type="Rhea" id="RHEA-COMP:11605"/>
        <dbReference type="ChEBI" id="CHEBI:15378"/>
        <dbReference type="ChEBI" id="CHEBI:30013"/>
        <dbReference type="ChEBI" id="CHEBI:30616"/>
        <dbReference type="ChEBI" id="CHEBI:61977"/>
        <dbReference type="ChEBI" id="CHEBI:456216"/>
        <dbReference type="EC" id="2.7.11.1"/>
    </reaction>
</comment>
<dbReference type="PROSITE" id="PS00107">
    <property type="entry name" value="PROTEIN_KINASE_ATP"/>
    <property type="match status" value="1"/>
</dbReference>
<feature type="binding site" evidence="20">
    <location>
        <position position="524"/>
    </location>
    <ligand>
        <name>ATP</name>
        <dbReference type="ChEBI" id="CHEBI:30616"/>
    </ligand>
</feature>
<keyword evidence="11 19" id="KW-0067">ATP-binding</keyword>
<protein>
    <recommendedName>
        <fullName evidence="19">Receptor-like serine/threonine-protein kinase</fullName>
        <ecNumber evidence="19">2.7.11.1</ecNumber>
    </recommendedName>
</protein>
<dbReference type="InterPro" id="IPR000719">
    <property type="entry name" value="Prot_kinase_dom"/>
</dbReference>
<dbReference type="InterPro" id="IPR017441">
    <property type="entry name" value="Protein_kinase_ATP_BS"/>
</dbReference>
<dbReference type="Pfam" id="PF00069">
    <property type="entry name" value="Pkinase"/>
    <property type="match status" value="1"/>
</dbReference>
<evidence type="ECO:0000256" key="8">
    <source>
        <dbReference type="ARBA" id="ARBA00022734"/>
    </source>
</evidence>
<evidence type="ECO:0000256" key="21">
    <source>
        <dbReference type="SAM" id="Phobius"/>
    </source>
</evidence>
<accession>A0A1R3GXE2</accession>
<dbReference type="InterPro" id="IPR001480">
    <property type="entry name" value="Bulb-type_lectin_dom"/>
</dbReference>
<dbReference type="Pfam" id="PF00954">
    <property type="entry name" value="S_locus_glycop"/>
    <property type="match status" value="1"/>
</dbReference>
<evidence type="ECO:0000256" key="17">
    <source>
        <dbReference type="ARBA" id="ARBA00047899"/>
    </source>
</evidence>
<dbReference type="EC" id="2.7.11.1" evidence="19"/>
<dbReference type="CDD" id="cd01098">
    <property type="entry name" value="PAN_AP_plant"/>
    <property type="match status" value="1"/>
</dbReference>
<evidence type="ECO:0000256" key="3">
    <source>
        <dbReference type="ARBA" id="ARBA00022527"/>
    </source>
</evidence>
<dbReference type="InterPro" id="IPR000858">
    <property type="entry name" value="S_locus_glycoprot_dom"/>
</dbReference>
<evidence type="ECO:0000259" key="25">
    <source>
        <dbReference type="PROSITE" id="PS50948"/>
    </source>
</evidence>
<evidence type="ECO:0000256" key="19">
    <source>
        <dbReference type="PIRNR" id="PIRNR000641"/>
    </source>
</evidence>
<comment type="caution">
    <text evidence="26">The sequence shown here is derived from an EMBL/GenBank/DDBJ whole genome shotgun (WGS) entry which is preliminary data.</text>
</comment>
<feature type="signal peptide" evidence="22">
    <location>
        <begin position="1"/>
        <end position="27"/>
    </location>
</feature>
<evidence type="ECO:0000256" key="6">
    <source>
        <dbReference type="ARBA" id="ARBA00022692"/>
    </source>
</evidence>
<dbReference type="STRING" id="210143.A0A1R3GXE2"/>
<dbReference type="SMART" id="SM00473">
    <property type="entry name" value="PAN_AP"/>
    <property type="match status" value="1"/>
</dbReference>
<keyword evidence="12 21" id="KW-1133">Transmembrane helix</keyword>
<dbReference type="EMBL" id="AWWV01013149">
    <property type="protein sequence ID" value="OMO62753.1"/>
    <property type="molecule type" value="Genomic_DNA"/>
</dbReference>
<name>A0A1R3GXE2_COCAP</name>
<dbReference type="Gene3D" id="2.90.10.10">
    <property type="entry name" value="Bulb-type lectin domain"/>
    <property type="match status" value="1"/>
</dbReference>
<evidence type="ECO:0000256" key="4">
    <source>
        <dbReference type="ARBA" id="ARBA00022553"/>
    </source>
</evidence>
<proteinExistence type="inferred from homology"/>
<keyword evidence="5 19" id="KW-0808">Transferase</keyword>
<reference evidence="26 27" key="1">
    <citation type="submission" date="2013-09" db="EMBL/GenBank/DDBJ databases">
        <title>Corchorus capsularis genome sequencing.</title>
        <authorList>
            <person name="Alam M."/>
            <person name="Haque M.S."/>
            <person name="Islam M.S."/>
            <person name="Emdad E.M."/>
            <person name="Islam M.M."/>
            <person name="Ahmed B."/>
            <person name="Halim A."/>
            <person name="Hossen Q.M.M."/>
            <person name="Hossain M.Z."/>
            <person name="Ahmed R."/>
            <person name="Khan M.M."/>
            <person name="Islam R."/>
            <person name="Rashid M.M."/>
            <person name="Khan S.A."/>
            <person name="Rahman M.S."/>
            <person name="Alam M."/>
        </authorList>
    </citation>
    <scope>NUCLEOTIDE SEQUENCE [LARGE SCALE GENOMIC DNA]</scope>
    <source>
        <strain evidence="27">cv. CVL-1</strain>
        <tissue evidence="26">Whole seedling</tissue>
    </source>
</reference>
<dbReference type="PIRSF" id="PIRSF000641">
    <property type="entry name" value="SRK"/>
    <property type="match status" value="1"/>
</dbReference>
<evidence type="ECO:0000256" key="14">
    <source>
        <dbReference type="ARBA" id="ARBA00023157"/>
    </source>
</evidence>
<feature type="chain" id="PRO_5012751613" description="Receptor-like serine/threonine-protein kinase" evidence="22">
    <location>
        <begin position="28"/>
        <end position="794"/>
    </location>
</feature>
<keyword evidence="9 19" id="KW-0547">Nucleotide-binding</keyword>
<evidence type="ECO:0000256" key="18">
    <source>
        <dbReference type="ARBA" id="ARBA00048679"/>
    </source>
</evidence>
<keyword evidence="7 22" id="KW-0732">Signal</keyword>
<feature type="domain" description="Protein kinase" evidence="23">
    <location>
        <begin position="495"/>
        <end position="774"/>
    </location>
</feature>
<dbReference type="InterPro" id="IPR011009">
    <property type="entry name" value="Kinase-like_dom_sf"/>
</dbReference>
<evidence type="ECO:0000256" key="5">
    <source>
        <dbReference type="ARBA" id="ARBA00022679"/>
    </source>
</evidence>
<dbReference type="PROSITE" id="PS50927">
    <property type="entry name" value="BULB_LECTIN"/>
    <property type="match status" value="1"/>
</dbReference>
<evidence type="ECO:0000259" key="24">
    <source>
        <dbReference type="PROSITE" id="PS50927"/>
    </source>
</evidence>
<feature type="domain" description="Apple" evidence="25">
    <location>
        <begin position="347"/>
        <end position="431"/>
    </location>
</feature>
<dbReference type="Gene3D" id="1.10.510.10">
    <property type="entry name" value="Transferase(Phosphotransferase) domain 1"/>
    <property type="match status" value="1"/>
</dbReference>
<dbReference type="SMART" id="SM00108">
    <property type="entry name" value="B_lectin"/>
    <property type="match status" value="1"/>
</dbReference>
<keyword evidence="13 21" id="KW-0472">Membrane</keyword>
<dbReference type="CDD" id="cd00028">
    <property type="entry name" value="B_lectin"/>
    <property type="match status" value="1"/>
</dbReference>
<comment type="similarity">
    <text evidence="19">Belongs to the protein kinase superfamily. Ser/Thr protein kinase family.</text>
</comment>
<evidence type="ECO:0000256" key="1">
    <source>
        <dbReference type="ARBA" id="ARBA00004251"/>
    </source>
</evidence>
<keyword evidence="6 21" id="KW-0812">Transmembrane</keyword>
<dbReference type="Pfam" id="PF01453">
    <property type="entry name" value="B_lectin"/>
    <property type="match status" value="1"/>
</dbReference>
<comment type="catalytic activity">
    <reaction evidence="18 19">
        <text>L-seryl-[protein] + ATP = O-phospho-L-seryl-[protein] + ADP + H(+)</text>
        <dbReference type="Rhea" id="RHEA:17989"/>
        <dbReference type="Rhea" id="RHEA-COMP:9863"/>
        <dbReference type="Rhea" id="RHEA-COMP:11604"/>
        <dbReference type="ChEBI" id="CHEBI:15378"/>
        <dbReference type="ChEBI" id="CHEBI:29999"/>
        <dbReference type="ChEBI" id="CHEBI:30616"/>
        <dbReference type="ChEBI" id="CHEBI:83421"/>
        <dbReference type="ChEBI" id="CHEBI:456216"/>
        <dbReference type="EC" id="2.7.11.1"/>
    </reaction>
</comment>
<feature type="transmembrane region" description="Helical" evidence="21">
    <location>
        <begin position="444"/>
        <end position="464"/>
    </location>
</feature>
<dbReference type="OrthoDB" id="992483at2759"/>
<dbReference type="GO" id="GO:0005524">
    <property type="term" value="F:ATP binding"/>
    <property type="evidence" value="ECO:0007669"/>
    <property type="project" value="UniProtKB-UniRule"/>
</dbReference>
<keyword evidence="10 19" id="KW-0418">Kinase</keyword>
<dbReference type="Pfam" id="PF08276">
    <property type="entry name" value="PAN_2"/>
    <property type="match status" value="1"/>
</dbReference>
<evidence type="ECO:0000256" key="13">
    <source>
        <dbReference type="ARBA" id="ARBA00023136"/>
    </source>
</evidence>
<dbReference type="Gramene" id="OMO62753">
    <property type="protein sequence ID" value="OMO62753"/>
    <property type="gene ID" value="CCACVL1_22655"/>
</dbReference>
<gene>
    <name evidence="26" type="ORF">CCACVL1_22655</name>
</gene>
<dbReference type="Gene3D" id="3.30.200.20">
    <property type="entry name" value="Phosphorylase Kinase, domain 1"/>
    <property type="match status" value="1"/>
</dbReference>
<feature type="domain" description="Bulb-type lectin" evidence="24">
    <location>
        <begin position="28"/>
        <end position="150"/>
    </location>
</feature>
<dbReference type="FunFam" id="1.10.510.10:FF:000227">
    <property type="entry name" value="Serine/threonine-protein kinase"/>
    <property type="match status" value="1"/>
</dbReference>
<dbReference type="SUPFAM" id="SSF51110">
    <property type="entry name" value="alpha-D-mannose-specific plant lectins"/>
    <property type="match status" value="1"/>
</dbReference>
<keyword evidence="15" id="KW-0675">Receptor</keyword>
<dbReference type="SMART" id="SM00220">
    <property type="entry name" value="S_TKc"/>
    <property type="match status" value="1"/>
</dbReference>
<dbReference type="GO" id="GO:0005886">
    <property type="term" value="C:plasma membrane"/>
    <property type="evidence" value="ECO:0007669"/>
    <property type="project" value="UniProtKB-SubCell"/>
</dbReference>
<dbReference type="PANTHER" id="PTHR47974:SF19">
    <property type="entry name" value="RECEPTOR-LIKE SERINE_THREONINE-PROTEIN KINASE"/>
    <property type="match status" value="1"/>
</dbReference>
<evidence type="ECO:0000259" key="23">
    <source>
        <dbReference type="PROSITE" id="PS50011"/>
    </source>
</evidence>
<dbReference type="PROSITE" id="PS50948">
    <property type="entry name" value="PAN"/>
    <property type="match status" value="1"/>
</dbReference>
<evidence type="ECO:0000256" key="9">
    <source>
        <dbReference type="ARBA" id="ARBA00022741"/>
    </source>
</evidence>
<keyword evidence="2" id="KW-1003">Cell membrane</keyword>
<dbReference type="InterPro" id="IPR036426">
    <property type="entry name" value="Bulb-type_lectin_dom_sf"/>
</dbReference>
<keyword evidence="16" id="KW-0325">Glycoprotein</keyword>
<comment type="subcellular location">
    <subcellularLocation>
        <location evidence="1">Cell membrane</location>
        <topology evidence="1">Single-pass type I membrane protein</topology>
    </subcellularLocation>
</comment>
<dbReference type="GO" id="GO:0030246">
    <property type="term" value="F:carbohydrate binding"/>
    <property type="evidence" value="ECO:0007669"/>
    <property type="project" value="UniProtKB-KW"/>
</dbReference>
<evidence type="ECO:0000256" key="22">
    <source>
        <dbReference type="SAM" id="SignalP"/>
    </source>
</evidence>
<keyword evidence="8" id="KW-0430">Lectin</keyword>
<dbReference type="InterPro" id="IPR003609">
    <property type="entry name" value="Pan_app"/>
</dbReference>
<sequence>MDTEKIPWWMLPLFLLCFSLESQVSIAADTISFNQSLSGNGTIVSKGGVFELGFFKPGNSSNYYIGIWYKKASQPNTVWVANREKPVRDINSSVLKIVDGNLVLFNESQIPIWSTNVGSTNSSSVVAVLLDDGNLVLRDGPNSSTILWQSFDHPVDTWLPGMKLSFDKRTNQSRGFISWRNQDDPAPGLFSIEVDPSQTDQIIFVWNRSRQYWSTGTWDEQTKSFTLLPELRAISTLNMSYRYVSNENESYFTYLFDNSFALSRSGMDASGQFKAMLMLANSDKWSLFFSQPRQQCEVYGYCGVFSSCNEKSTQFCNCLTGFQPASQKEWDQQLYSGGCVRQTKLQCENASVGNGRGDQFLKIHTTTLPTNPQNVVAHSNKECKSTCLQNCSCSAYAYNDNECSIWIGDLLNMKQLGEDDDVGETLHIRLAYSEFSSPTNKKKLIIVAVAVSSGLFLLGLSMFITKRWRRTMIATNPTEGSLVPFGYKDLQKATNNFSEKLGKGGFGSVFKGTLPDGSLIAVKKLEGISQGEKQFRAEVSIVGVINHVNLIRLRGFCSEGSKKLLVYDYLPNGSLDKHLFLANDSELLDWKSRYQIALGAARGLTYLHDKCRDNIIHCDIKPENILLDADFCPKVADFGLAKLIGRDFSRVLTTLRGTMGYLAPEWISGQAITPKADVYSYGMMLLEIVSGRRNFQVQVQHSEDEGTTFFPATVAIHVSIEGGDVLNLLDSRLNGNVNVEELSRICTVACWCIQDDEFQRPTMSQVVQILEGVLEVSQPPIPRLLQACIKEHLG</sequence>